<dbReference type="Pfam" id="PF00854">
    <property type="entry name" value="PTR2"/>
    <property type="match status" value="1"/>
</dbReference>
<comment type="similarity">
    <text evidence="6">Belongs to the major facilitator superfamily. Phosphate:H(+) symporter (TC 2.A.1.9) family.</text>
</comment>
<feature type="transmembrane region" description="Helical" evidence="7">
    <location>
        <begin position="443"/>
        <end position="464"/>
    </location>
</feature>
<name>A0A6P6UU05_COFAR</name>
<dbReference type="GO" id="GO:0016020">
    <property type="term" value="C:membrane"/>
    <property type="evidence" value="ECO:0007669"/>
    <property type="project" value="UniProtKB-SubCell"/>
</dbReference>
<dbReference type="Gene3D" id="1.20.1250.20">
    <property type="entry name" value="MFS general substrate transporter like domains"/>
    <property type="match status" value="1"/>
</dbReference>
<keyword evidence="4 7" id="KW-1133">Transmembrane helix</keyword>
<proteinExistence type="inferred from homology"/>
<protein>
    <submittedName>
        <fullName evidence="9">Protein NRT1/ PTR FAMILY 5.10 isoform X1</fullName>
    </submittedName>
</protein>
<dbReference type="InterPro" id="IPR036259">
    <property type="entry name" value="MFS_trans_sf"/>
</dbReference>
<evidence type="ECO:0000313" key="9">
    <source>
        <dbReference type="RefSeq" id="XP_027094159.1"/>
    </source>
</evidence>
<organism evidence="8 9">
    <name type="scientific">Coffea arabica</name>
    <name type="common">Arabian coffee</name>
    <dbReference type="NCBI Taxonomy" id="13443"/>
    <lineage>
        <taxon>Eukaryota</taxon>
        <taxon>Viridiplantae</taxon>
        <taxon>Streptophyta</taxon>
        <taxon>Embryophyta</taxon>
        <taxon>Tracheophyta</taxon>
        <taxon>Spermatophyta</taxon>
        <taxon>Magnoliopsida</taxon>
        <taxon>eudicotyledons</taxon>
        <taxon>Gunneridae</taxon>
        <taxon>Pentapetalae</taxon>
        <taxon>asterids</taxon>
        <taxon>lamiids</taxon>
        <taxon>Gentianales</taxon>
        <taxon>Rubiaceae</taxon>
        <taxon>Ixoroideae</taxon>
        <taxon>Gardenieae complex</taxon>
        <taxon>Bertiereae - Coffeeae clade</taxon>
        <taxon>Coffeeae</taxon>
        <taxon>Coffea</taxon>
    </lineage>
</organism>
<dbReference type="OrthoDB" id="8904098at2759"/>
<comment type="similarity">
    <text evidence="2">Belongs to the major facilitator superfamily. Proton-dependent oligopeptide transporter (POT/PTR) (TC 2.A.17) family.</text>
</comment>
<keyword evidence="3 7" id="KW-0812">Transmembrane</keyword>
<reference evidence="8" key="1">
    <citation type="journal article" date="2025" name="Foods">
        <title>Unveiling the Microbial Signatures of Arabica Coffee Cherries: Insights into Ripeness Specific Diversity, Functional Traits, and Implications for Quality and Safety.</title>
        <authorList>
            <consortium name="RefSeq"/>
            <person name="Tenea G.N."/>
            <person name="Cifuentes V."/>
            <person name="Reyes P."/>
            <person name="Cevallos-Vallejos M."/>
        </authorList>
    </citation>
    <scope>NUCLEOTIDE SEQUENCE [LARGE SCALE GENOMIC DNA]</scope>
</reference>
<evidence type="ECO:0000256" key="5">
    <source>
        <dbReference type="ARBA" id="ARBA00023136"/>
    </source>
</evidence>
<dbReference type="GeneID" id="113714495"/>
<gene>
    <name evidence="9" type="primary">LOC113714495</name>
</gene>
<feature type="transmembrane region" description="Helical" evidence="7">
    <location>
        <begin position="118"/>
        <end position="138"/>
    </location>
</feature>
<comment type="subcellular location">
    <subcellularLocation>
        <location evidence="1">Membrane</location>
        <topology evidence="1">Multi-pass membrane protein</topology>
    </subcellularLocation>
</comment>
<dbReference type="AlphaFoldDB" id="A0A6P6UU05"/>
<feature type="transmembrane region" description="Helical" evidence="7">
    <location>
        <begin position="226"/>
        <end position="247"/>
    </location>
</feature>
<keyword evidence="5 7" id="KW-0472">Membrane</keyword>
<feature type="transmembrane region" description="Helical" evidence="7">
    <location>
        <begin position="201"/>
        <end position="220"/>
    </location>
</feature>
<dbReference type="InterPro" id="IPR000109">
    <property type="entry name" value="POT_fam"/>
</dbReference>
<sequence>MAISTAKGSRNLEAVTPLLVRDDDEVLEGYVDYRGYPSKRSKSGGWRSASLILGGGSLERFAFRGIECNLVNYLTGPLGQSMAIAAGNVNLWTGLGSLMPVFGAIVADSFLGLYQTNIISSILYILGLGFSTLAVALISNNQETSRIAAVPSTELQVLFFASLYLVALAQGYQSTIQVFGADQFDRQHQEESKANTSFFNWWLFGLSLGVALAYLILPYIQENIGWGIGFGIPCLAMVIGLVLLLLGHRTYRFAIRRDDTCPCSHEDDQEASQNNPQQIIPTHEFPNKVLHAKKDDTKENIISGSSRRKHTEVKKTLKLLPIWSSCLMYAIAWAQVPTFFTKQATGVDKSIGQSFNIPSASLRVFIPLTTMCCTPIYDRVFVPLARIVTENPSGITEFQRIKIGMTISVLDMVIAALVEKKRLGIAQEYGLIDIPNSTVPMSFWLLVPQNMLCSIAYVFTVVGMQKFFYDQVPTELRSIGLSLSFGALGVGNFLSSLLIFVIDEITSQNGRDSWFSNNLNRAHLDYFYWLLAGLGFLGLVAFAFLEKSFSKENISLERTAPA</sequence>
<keyword evidence="8" id="KW-1185">Reference proteome</keyword>
<feature type="transmembrane region" description="Helical" evidence="7">
    <location>
        <begin position="526"/>
        <end position="545"/>
    </location>
</feature>
<dbReference type="SUPFAM" id="SSF103473">
    <property type="entry name" value="MFS general substrate transporter"/>
    <property type="match status" value="1"/>
</dbReference>
<evidence type="ECO:0000256" key="2">
    <source>
        <dbReference type="ARBA" id="ARBA00005982"/>
    </source>
</evidence>
<evidence type="ECO:0000256" key="7">
    <source>
        <dbReference type="SAM" id="Phobius"/>
    </source>
</evidence>
<dbReference type="Proteomes" id="UP001652660">
    <property type="component" value="Chromosome 10c"/>
</dbReference>
<evidence type="ECO:0000256" key="1">
    <source>
        <dbReference type="ARBA" id="ARBA00004141"/>
    </source>
</evidence>
<dbReference type="FunFam" id="1.20.1250.20:FF:000410">
    <property type="entry name" value="POT family protein"/>
    <property type="match status" value="1"/>
</dbReference>
<feature type="transmembrane region" description="Helical" evidence="7">
    <location>
        <begin position="91"/>
        <end position="111"/>
    </location>
</feature>
<dbReference type="GO" id="GO:0022857">
    <property type="term" value="F:transmembrane transporter activity"/>
    <property type="evidence" value="ECO:0007669"/>
    <property type="project" value="InterPro"/>
</dbReference>
<evidence type="ECO:0000313" key="8">
    <source>
        <dbReference type="Proteomes" id="UP001652660"/>
    </source>
</evidence>
<feature type="transmembrane region" description="Helical" evidence="7">
    <location>
        <begin position="476"/>
        <end position="502"/>
    </location>
</feature>
<reference evidence="9" key="2">
    <citation type="submission" date="2025-08" db="UniProtKB">
        <authorList>
            <consortium name="RefSeq"/>
        </authorList>
    </citation>
    <scope>IDENTIFICATION</scope>
    <source>
        <tissue evidence="9">Leaves</tissue>
    </source>
</reference>
<accession>A0A6P6UU05</accession>
<evidence type="ECO:0000256" key="4">
    <source>
        <dbReference type="ARBA" id="ARBA00022989"/>
    </source>
</evidence>
<dbReference type="RefSeq" id="XP_027094159.1">
    <property type="nucleotide sequence ID" value="XM_027238358.2"/>
</dbReference>
<evidence type="ECO:0000256" key="6">
    <source>
        <dbReference type="ARBA" id="ARBA00044504"/>
    </source>
</evidence>
<dbReference type="PANTHER" id="PTHR11654">
    <property type="entry name" value="OLIGOPEPTIDE TRANSPORTER-RELATED"/>
    <property type="match status" value="1"/>
</dbReference>
<evidence type="ECO:0000256" key="3">
    <source>
        <dbReference type="ARBA" id="ARBA00022692"/>
    </source>
</evidence>